<sequence>MSLFDITRHSDNTFTASELWPPFPSYPAFGGHLVSLFLLSAMLFRNTKPTSVHTYFLSPGEVGVPMNFEVTMLKEGQTSKFVNVKGYQSKRLVVTSDCLMCNTADGAVIYQDDIEVYDDVYVHLSTHFTNLWRIGKTSNHLNNVATNDTLPKNSNKTQYDTLHSNVDDIIKKIEENYKKLDKYFSIYIGRPNGVKRQFKIVLKTKNINFSVLVAFITDLFLSNSSLAWIRNKYTMKTYSNSDLKIVRIQNEHEWNHMDTVINMDSIQRMSLDHKIHFHCNKFHDELIFVTKCQFIGEKKVLFEGKLLSREGVLVASVTQEGIIAIRK</sequence>
<dbReference type="Pfam" id="PF13622">
    <property type="entry name" value="4HBT_3"/>
    <property type="match status" value="1"/>
</dbReference>
<organism evidence="6 7">
    <name type="scientific">Trachipleistophora hominis</name>
    <name type="common">Microsporidian parasite</name>
    <dbReference type="NCBI Taxonomy" id="72359"/>
    <lineage>
        <taxon>Eukaryota</taxon>
        <taxon>Fungi</taxon>
        <taxon>Fungi incertae sedis</taxon>
        <taxon>Microsporidia</taxon>
        <taxon>Pleistophoridae</taxon>
        <taxon>Trachipleistophora</taxon>
    </lineage>
</organism>
<evidence type="ECO:0000259" key="5">
    <source>
        <dbReference type="Pfam" id="PF20789"/>
    </source>
</evidence>
<feature type="transmembrane region" description="Helical" evidence="3">
    <location>
        <begin position="207"/>
        <end position="229"/>
    </location>
</feature>
<dbReference type="InterPro" id="IPR029069">
    <property type="entry name" value="HotDog_dom_sf"/>
</dbReference>
<dbReference type="GO" id="GO:0006637">
    <property type="term" value="P:acyl-CoA metabolic process"/>
    <property type="evidence" value="ECO:0007669"/>
    <property type="project" value="InterPro"/>
</dbReference>
<dbReference type="VEuPathDB" id="MicrosporidiaDB:THOM_1934"/>
<dbReference type="PANTHER" id="PTHR11066">
    <property type="entry name" value="ACYL-COA THIOESTERASE"/>
    <property type="match status" value="1"/>
</dbReference>
<dbReference type="GO" id="GO:0005782">
    <property type="term" value="C:peroxisomal matrix"/>
    <property type="evidence" value="ECO:0007669"/>
    <property type="project" value="UniProtKB-SubCell"/>
</dbReference>
<dbReference type="STRING" id="72359.L7JUV9"/>
<keyword evidence="3" id="KW-0472">Membrane</keyword>
<evidence type="ECO:0000313" key="6">
    <source>
        <dbReference type="EMBL" id="ELQ75100.1"/>
    </source>
</evidence>
<evidence type="ECO:0000256" key="3">
    <source>
        <dbReference type="SAM" id="Phobius"/>
    </source>
</evidence>
<dbReference type="GO" id="GO:0009062">
    <property type="term" value="P:fatty acid catabolic process"/>
    <property type="evidence" value="ECO:0007669"/>
    <property type="project" value="TreeGrafter"/>
</dbReference>
<dbReference type="SUPFAM" id="SSF54637">
    <property type="entry name" value="Thioesterase/thiol ester dehydrase-isomerase"/>
    <property type="match status" value="2"/>
</dbReference>
<feature type="domain" description="Acyl-CoA thioesterase-like C-terminal" evidence="5">
    <location>
        <begin position="258"/>
        <end position="323"/>
    </location>
</feature>
<evidence type="ECO:0000259" key="4">
    <source>
        <dbReference type="Pfam" id="PF13622"/>
    </source>
</evidence>
<evidence type="ECO:0000256" key="1">
    <source>
        <dbReference type="ARBA" id="ARBA00006538"/>
    </source>
</evidence>
<keyword evidence="7" id="KW-1185">Reference proteome</keyword>
<keyword evidence="3" id="KW-0812">Transmembrane</keyword>
<keyword evidence="3" id="KW-1133">Transmembrane helix</keyword>
<name>L7JUV9_TRAHO</name>
<comment type="similarity">
    <text evidence="1">Belongs to the C/M/P thioester hydrolase family.</text>
</comment>
<dbReference type="Pfam" id="PF20789">
    <property type="entry name" value="4HBT_3C"/>
    <property type="match status" value="1"/>
</dbReference>
<dbReference type="InterPro" id="IPR049450">
    <property type="entry name" value="ACOT8-like_C"/>
</dbReference>
<proteinExistence type="inferred from homology"/>
<dbReference type="OMA" id="PISYHIN"/>
<dbReference type="InterPro" id="IPR049449">
    <property type="entry name" value="TesB_ACOT8-like_N"/>
</dbReference>
<dbReference type="InParanoid" id="L7JUV9"/>
<evidence type="ECO:0000313" key="7">
    <source>
        <dbReference type="Proteomes" id="UP000011185"/>
    </source>
</evidence>
<dbReference type="InterPro" id="IPR042171">
    <property type="entry name" value="Acyl-CoA_hotdog"/>
</dbReference>
<dbReference type="HOGENOM" id="CLU_963455_0_0_1"/>
<dbReference type="Proteomes" id="UP000011185">
    <property type="component" value="Unassembled WGS sequence"/>
</dbReference>
<protein>
    <submittedName>
        <fullName evidence="6">Acyl-CoA thioesterase</fullName>
        <ecNumber evidence="6">3.1.2.2</ecNumber>
    </submittedName>
</protein>
<accession>L7JUV9</accession>
<dbReference type="Gene3D" id="2.40.160.210">
    <property type="entry name" value="Acyl-CoA thioesterase, double hotdog domain"/>
    <property type="match status" value="1"/>
</dbReference>
<dbReference type="GO" id="GO:0047617">
    <property type="term" value="F:fatty acyl-CoA hydrolase activity"/>
    <property type="evidence" value="ECO:0007669"/>
    <property type="project" value="InterPro"/>
</dbReference>
<dbReference type="EMBL" id="JH993988">
    <property type="protein sequence ID" value="ELQ75100.1"/>
    <property type="molecule type" value="Genomic_DNA"/>
</dbReference>
<dbReference type="OrthoDB" id="68328at2759"/>
<dbReference type="AlphaFoldDB" id="L7JUV9"/>
<dbReference type="PANTHER" id="PTHR11066:SF34">
    <property type="entry name" value="ACYL-COENZYME A THIOESTERASE 8"/>
    <property type="match status" value="1"/>
</dbReference>
<keyword evidence="2 6" id="KW-0378">Hydrolase</keyword>
<dbReference type="InterPro" id="IPR003703">
    <property type="entry name" value="Acyl_CoA_thio"/>
</dbReference>
<gene>
    <name evidence="6" type="ORF">THOM_1934</name>
</gene>
<reference evidence="6 7" key="1">
    <citation type="journal article" date="2012" name="PLoS Pathog.">
        <title>The genome of the obligate intracellular parasite Trachipleistophora hominis: new insights into microsporidian genome dynamics and reductive evolution.</title>
        <authorList>
            <person name="Heinz E."/>
            <person name="Williams T.A."/>
            <person name="Nakjang S."/>
            <person name="Noel C.J."/>
            <person name="Swan D.C."/>
            <person name="Goldberg A.V."/>
            <person name="Harris S.R."/>
            <person name="Weinmaier T."/>
            <person name="Markert S."/>
            <person name="Becher D."/>
            <person name="Bernhardt J."/>
            <person name="Dagan T."/>
            <person name="Hacker C."/>
            <person name="Lucocq J.M."/>
            <person name="Schweder T."/>
            <person name="Rattei T."/>
            <person name="Hall N."/>
            <person name="Hirt R.P."/>
            <person name="Embley T.M."/>
        </authorList>
    </citation>
    <scope>NUCLEOTIDE SEQUENCE [LARGE SCALE GENOMIC DNA]</scope>
</reference>
<dbReference type="EC" id="3.1.2.2" evidence="6"/>
<dbReference type="CDD" id="cd03444">
    <property type="entry name" value="Thioesterase_II_repeat1"/>
    <property type="match status" value="1"/>
</dbReference>
<feature type="domain" description="Acyl-CoA thioesterase-like N-terminal HotDog" evidence="4">
    <location>
        <begin position="28"/>
        <end position="95"/>
    </location>
</feature>
<evidence type="ECO:0000256" key="2">
    <source>
        <dbReference type="ARBA" id="ARBA00022801"/>
    </source>
</evidence>